<evidence type="ECO:0000313" key="1">
    <source>
        <dbReference type="EMBL" id="KKN14584.1"/>
    </source>
</evidence>
<dbReference type="EMBL" id="LAZR01003802">
    <property type="protein sequence ID" value="KKN14584.1"/>
    <property type="molecule type" value="Genomic_DNA"/>
</dbReference>
<organism evidence="1">
    <name type="scientific">marine sediment metagenome</name>
    <dbReference type="NCBI Taxonomy" id="412755"/>
    <lineage>
        <taxon>unclassified sequences</taxon>
        <taxon>metagenomes</taxon>
        <taxon>ecological metagenomes</taxon>
    </lineage>
</organism>
<protein>
    <submittedName>
        <fullName evidence="1">Uncharacterized protein</fullName>
    </submittedName>
</protein>
<sequence length="192" mass="22504">MGMFDTIVFLKPIQCKECGADITSTQTKQFDNFMTQFEVGDILPGRMITGIIEESIYCKHLPLEGKKDLSFDQKIFLVIYRNILIGVTESYELAEKQVNKFGFGELFLLYQDLHKKRDLYQAKYSRLRTWCTKYASYLNMDAKKKEGLEDMKGLEAIQYSSLFPYVKVMNPLKEYIDELDEQNELNKSNIFF</sequence>
<accession>A0A0F9N9D9</accession>
<dbReference type="AlphaFoldDB" id="A0A0F9N9D9"/>
<gene>
    <name evidence="1" type="ORF">LCGC14_0994690</name>
</gene>
<reference evidence="1" key="1">
    <citation type="journal article" date="2015" name="Nature">
        <title>Complex archaea that bridge the gap between prokaryotes and eukaryotes.</title>
        <authorList>
            <person name="Spang A."/>
            <person name="Saw J.H."/>
            <person name="Jorgensen S.L."/>
            <person name="Zaremba-Niedzwiedzka K."/>
            <person name="Martijn J."/>
            <person name="Lind A.E."/>
            <person name="van Eijk R."/>
            <person name="Schleper C."/>
            <person name="Guy L."/>
            <person name="Ettema T.J."/>
        </authorList>
    </citation>
    <scope>NUCLEOTIDE SEQUENCE</scope>
</reference>
<proteinExistence type="predicted"/>
<name>A0A0F9N9D9_9ZZZZ</name>
<comment type="caution">
    <text evidence="1">The sequence shown here is derived from an EMBL/GenBank/DDBJ whole genome shotgun (WGS) entry which is preliminary data.</text>
</comment>